<comment type="function">
    <text evidence="1">Could be a virulence factor.</text>
</comment>
<dbReference type="PANTHER" id="PTHR21248">
    <property type="entry name" value="CARDIOLIPIN SYNTHASE"/>
    <property type="match status" value="1"/>
</dbReference>
<evidence type="ECO:0000256" key="10">
    <source>
        <dbReference type="ARBA" id="ARBA00022989"/>
    </source>
</evidence>
<keyword evidence="11" id="KW-0443">Lipid metabolism</keyword>
<comment type="caution">
    <text evidence="18">The sequence shown here is derived from an EMBL/GenBank/DDBJ whole genome shotgun (WGS) entry which is preliminary data.</text>
</comment>
<keyword evidence="12 16" id="KW-0472">Membrane</keyword>
<evidence type="ECO:0000256" key="12">
    <source>
        <dbReference type="ARBA" id="ARBA00023136"/>
    </source>
</evidence>
<evidence type="ECO:0000256" key="8">
    <source>
        <dbReference type="ARBA" id="ARBA00022692"/>
    </source>
</evidence>
<sequence>MDPTTQDGRLISDAVHDATVVDTVANNLGIVAAIAFCFYVAAFVCAVREIMNSRTSQGSIAWLLSLFFLPFPTVPLYLVFGWKSFGDYIRIQSDLGRLGRRKRAERMALTDQEETRQWPVLSKIAGLPFLAGNSCDLLIDGEATFNSILEGIARARHTILVQFFIFRDDNLGRQFADALIERAKDGLTVYLLYDEVGCNGLPGAYMKRLREAGIHVSGFNEQHRYLRMLGPMRLNYRNHRKIVVTDFSSAWVGGHNVADEYMGRLEKFGRWRDTHVKVTGPSALACALSFLEDWKWANGEEISFEKIDHIAQPGDEPVLVMPTGPADDMEDCSIAFAEAAARARKRLWITSPYFVPSMDIQTALYAAAMRGVDVRILLPEKADHTTVWLASHAHADTMVDRGIKVYRYTDGFLHQKVTLVDDDLASIGTVNFDNRSFRINFEITLWFTHERMIEKVSRMLEEDFACSRQTGPDDLDKRSYAFRVIAKGAQLLSPVL</sequence>
<dbReference type="AlphaFoldDB" id="A0A926NYR2"/>
<evidence type="ECO:0000256" key="6">
    <source>
        <dbReference type="ARBA" id="ARBA00022525"/>
    </source>
</evidence>
<dbReference type="Gene3D" id="3.30.870.10">
    <property type="entry name" value="Endonuclease Chain A"/>
    <property type="match status" value="2"/>
</dbReference>
<dbReference type="EC" id="2.7.8.-" evidence="15"/>
<evidence type="ECO:0000256" key="3">
    <source>
        <dbReference type="ARBA" id="ARBA00004651"/>
    </source>
</evidence>
<evidence type="ECO:0000313" key="19">
    <source>
        <dbReference type="Proteomes" id="UP000598467"/>
    </source>
</evidence>
<keyword evidence="13" id="KW-0594">Phospholipid biosynthesis</keyword>
<dbReference type="SUPFAM" id="SSF56024">
    <property type="entry name" value="Phospholipase D/nuclease"/>
    <property type="match status" value="2"/>
</dbReference>
<keyword evidence="10 16" id="KW-1133">Transmembrane helix</keyword>
<evidence type="ECO:0000313" key="18">
    <source>
        <dbReference type="EMBL" id="MBD1548824.1"/>
    </source>
</evidence>
<keyword evidence="8 16" id="KW-0812">Transmembrane</keyword>
<comment type="subcellular location">
    <subcellularLocation>
        <location evidence="3">Cell membrane</location>
        <topology evidence="3">Multi-pass membrane protein</topology>
    </subcellularLocation>
    <subcellularLocation>
        <location evidence="2">Secreted</location>
    </subcellularLocation>
</comment>
<keyword evidence="5" id="KW-0444">Lipid biosynthesis</keyword>
<dbReference type="PANTHER" id="PTHR21248:SF22">
    <property type="entry name" value="PHOSPHOLIPASE D"/>
    <property type="match status" value="1"/>
</dbReference>
<feature type="transmembrane region" description="Helical" evidence="16">
    <location>
        <begin position="28"/>
        <end position="47"/>
    </location>
</feature>
<dbReference type="RefSeq" id="WP_190293508.1">
    <property type="nucleotide sequence ID" value="NZ_JABFCZ010000026.1"/>
</dbReference>
<feature type="domain" description="PLD phosphodiesterase" evidence="17">
    <location>
        <begin position="409"/>
        <end position="436"/>
    </location>
</feature>
<evidence type="ECO:0000256" key="1">
    <source>
        <dbReference type="ARBA" id="ARBA00003145"/>
    </source>
</evidence>
<dbReference type="InterPro" id="IPR025202">
    <property type="entry name" value="PLD-like_dom"/>
</dbReference>
<keyword evidence="6" id="KW-0964">Secreted</keyword>
<evidence type="ECO:0000256" key="14">
    <source>
        <dbReference type="ARBA" id="ARBA00023264"/>
    </source>
</evidence>
<dbReference type="Proteomes" id="UP000598467">
    <property type="component" value="Unassembled WGS sequence"/>
</dbReference>
<keyword evidence="4" id="KW-1003">Cell membrane</keyword>
<dbReference type="PROSITE" id="PS50035">
    <property type="entry name" value="PLD"/>
    <property type="match status" value="2"/>
</dbReference>
<dbReference type="SMART" id="SM00155">
    <property type="entry name" value="PLDc"/>
    <property type="match status" value="2"/>
</dbReference>
<evidence type="ECO:0000256" key="11">
    <source>
        <dbReference type="ARBA" id="ARBA00023098"/>
    </source>
</evidence>
<accession>A0A926NYR2</accession>
<dbReference type="InterPro" id="IPR022924">
    <property type="entry name" value="Cardiolipin_synthase"/>
</dbReference>
<evidence type="ECO:0000256" key="13">
    <source>
        <dbReference type="ARBA" id="ARBA00023209"/>
    </source>
</evidence>
<dbReference type="Pfam" id="PF13396">
    <property type="entry name" value="PLDc_N"/>
    <property type="match status" value="1"/>
</dbReference>
<dbReference type="InterPro" id="IPR027379">
    <property type="entry name" value="CLS_N"/>
</dbReference>
<dbReference type="EMBL" id="JABFCZ010000026">
    <property type="protein sequence ID" value="MBD1548824.1"/>
    <property type="molecule type" value="Genomic_DNA"/>
</dbReference>
<protein>
    <recommendedName>
        <fullName evidence="15">Cardiolipin synthase</fullName>
        <ecNumber evidence="15">2.7.8.-</ecNumber>
    </recommendedName>
</protein>
<evidence type="ECO:0000256" key="4">
    <source>
        <dbReference type="ARBA" id="ARBA00022475"/>
    </source>
</evidence>
<reference evidence="18" key="1">
    <citation type="submission" date="2020-05" db="EMBL/GenBank/DDBJ databases">
        <title>Identification of trans-AT polyketide cluster in two marine bacteria, producers of a novel glutaramide-containing polyketide sesbanimide D and analogs.</title>
        <authorList>
            <person name="Kacar D."/>
            <person name="Rodriguez P."/>
            <person name="Canedo L."/>
            <person name="Gonzalez E."/>
            <person name="Galan B."/>
            <person name="De La Calle F."/>
            <person name="Garcia J.L."/>
        </authorList>
    </citation>
    <scope>NUCLEOTIDE SEQUENCE</scope>
    <source>
        <strain evidence="18">PHM038</strain>
    </source>
</reference>
<proteinExistence type="predicted"/>
<name>A0A926NYR2_9HYPH</name>
<evidence type="ECO:0000256" key="2">
    <source>
        <dbReference type="ARBA" id="ARBA00004613"/>
    </source>
</evidence>
<evidence type="ECO:0000256" key="16">
    <source>
        <dbReference type="SAM" id="Phobius"/>
    </source>
</evidence>
<evidence type="ECO:0000256" key="9">
    <source>
        <dbReference type="ARBA" id="ARBA00022737"/>
    </source>
</evidence>
<keyword evidence="14" id="KW-1208">Phospholipid metabolism</keyword>
<feature type="transmembrane region" description="Helical" evidence="16">
    <location>
        <begin position="59"/>
        <end position="82"/>
    </location>
</feature>
<dbReference type="GO" id="GO:0008808">
    <property type="term" value="F:cardiolipin synthase activity"/>
    <property type="evidence" value="ECO:0007669"/>
    <property type="project" value="UniProtKB-UniRule"/>
</dbReference>
<keyword evidence="9" id="KW-0677">Repeat</keyword>
<dbReference type="GO" id="GO:0032049">
    <property type="term" value="P:cardiolipin biosynthetic process"/>
    <property type="evidence" value="ECO:0007669"/>
    <property type="project" value="UniProtKB-UniRule"/>
</dbReference>
<feature type="domain" description="PLD phosphodiesterase" evidence="17">
    <location>
        <begin position="234"/>
        <end position="261"/>
    </location>
</feature>
<evidence type="ECO:0000256" key="5">
    <source>
        <dbReference type="ARBA" id="ARBA00022516"/>
    </source>
</evidence>
<dbReference type="NCBIfam" id="TIGR04265">
    <property type="entry name" value="bac_cardiolipin"/>
    <property type="match status" value="1"/>
</dbReference>
<dbReference type="CDD" id="cd09155">
    <property type="entry name" value="PLDc_PaCLS_like_1"/>
    <property type="match status" value="1"/>
</dbReference>
<evidence type="ECO:0000256" key="7">
    <source>
        <dbReference type="ARBA" id="ARBA00022679"/>
    </source>
</evidence>
<dbReference type="GO" id="GO:0005886">
    <property type="term" value="C:plasma membrane"/>
    <property type="evidence" value="ECO:0007669"/>
    <property type="project" value="UniProtKB-SubCell"/>
</dbReference>
<dbReference type="GO" id="GO:0005576">
    <property type="term" value="C:extracellular region"/>
    <property type="evidence" value="ECO:0007669"/>
    <property type="project" value="UniProtKB-SubCell"/>
</dbReference>
<dbReference type="InterPro" id="IPR001736">
    <property type="entry name" value="PLipase_D/transphosphatidylase"/>
</dbReference>
<evidence type="ECO:0000259" key="17">
    <source>
        <dbReference type="PROSITE" id="PS50035"/>
    </source>
</evidence>
<keyword evidence="7" id="KW-0808">Transferase</keyword>
<organism evidence="18 19">
    <name type="scientific">Roseibium aggregatum</name>
    <dbReference type="NCBI Taxonomy" id="187304"/>
    <lineage>
        <taxon>Bacteria</taxon>
        <taxon>Pseudomonadati</taxon>
        <taxon>Pseudomonadota</taxon>
        <taxon>Alphaproteobacteria</taxon>
        <taxon>Hyphomicrobiales</taxon>
        <taxon>Stappiaceae</taxon>
        <taxon>Roseibium</taxon>
    </lineage>
</organism>
<gene>
    <name evidence="18" type="primary">cls</name>
    <name evidence="18" type="ORF">HK439_21380</name>
</gene>
<dbReference type="Pfam" id="PF13091">
    <property type="entry name" value="PLDc_2"/>
    <property type="match status" value="2"/>
</dbReference>
<evidence type="ECO:0000256" key="15">
    <source>
        <dbReference type="NCBIfam" id="TIGR04265"/>
    </source>
</evidence>